<dbReference type="GO" id="GO:0046872">
    <property type="term" value="F:metal ion binding"/>
    <property type="evidence" value="ECO:0007669"/>
    <property type="project" value="UniProtKB-KW"/>
</dbReference>
<sequence length="753" mass="86905">MNVILRGILEILSKNNLDALYMSNTNEHLSEFIGESDMRIKQISGFSGSNAKLVITEEETAMFTDGRYFLQAEYELNESIHLKKGDDLQMIMNFITEKITGGRLGIDLRYLSYEEYLKLKDRLSNEKVELVPIEFEIFKDVLKSLPGKKMNQILDIETFNFSDYITFKKDKELNNIFNRLYEDNFEYEYDELIENNLIPGISFENKIKIVKRGLKMNEGYLLSTLDAVAWLLNLRGTEIPENTVFYAFVYITKRNIMIFTDHKIPRDLKIEPYKNVYNFLKDVKETKIYTQSKVNAKIAQSIGDKRISQNNQFDKLKSIKNKNEIAGFFQAAILDGISLIKLFVWLDKVKMPITEIEVSQKLLEIKNNLNITQNHNNFTTNNDVSHVFSDANPLNTHKMKGDNPDGLNKIQDANPLNTHKMKGDNPDGLNKIQDVNPLNTHKMKGDNPDGLNKIQDVNPLNTHKMKGDNPDGLNKIQDANPLNTHKMKGDNLEVEVSIDFPTISSLTDNFNKTGSQNDIKRMTVGQNGYFFPSFANVVAYAENGAVVHHFASNQKMERDNLMLIDSGSQYLFGTTDITRTIALDKPTNEQIHDYTLVLKGTILAKRFRGSSDNEEFHSMIENLPKYYLLQENKNYNHSTSHGIGSGLFVHESPPFSTYNLVEPHQIFSIEPGFYKENEYGIRIEDAVISLQKSNMFLQNMTFLPYQKRLIDKKMLTNEEITYLNEYNQDVFLILKRYLNEEEMRWLAEETSFL</sequence>
<accession>A0A0R0LYG6</accession>
<keyword evidence="7" id="KW-0031">Aminopeptidase</keyword>
<name>A0A0R0LYG6_9MICR</name>
<keyword evidence="7" id="KW-0645">Protease</keyword>
<protein>
    <submittedName>
        <fullName evidence="7">Xaa-Pro aminopeptidase</fullName>
    </submittedName>
</protein>
<keyword evidence="2" id="KW-0378">Hydrolase</keyword>
<dbReference type="OrthoDB" id="9995434at2759"/>
<dbReference type="Gene3D" id="3.90.230.10">
    <property type="entry name" value="Creatinase/methionine aminopeptidase superfamily"/>
    <property type="match status" value="1"/>
</dbReference>
<dbReference type="EMBL" id="LGUB01000090">
    <property type="protein sequence ID" value="KRH94349.1"/>
    <property type="molecule type" value="Genomic_DNA"/>
</dbReference>
<dbReference type="InterPro" id="IPR050422">
    <property type="entry name" value="X-Pro_aminopeptidase_P"/>
</dbReference>
<dbReference type="InterPro" id="IPR029149">
    <property type="entry name" value="Creatin/AminoP/Spt16_N"/>
</dbReference>
<dbReference type="PANTHER" id="PTHR43763">
    <property type="entry name" value="XAA-PRO AMINOPEPTIDASE 1"/>
    <property type="match status" value="1"/>
</dbReference>
<evidence type="ECO:0000313" key="7">
    <source>
        <dbReference type="EMBL" id="KRH94349.1"/>
    </source>
</evidence>
<dbReference type="InterPro" id="IPR000587">
    <property type="entry name" value="Creatinase_N"/>
</dbReference>
<evidence type="ECO:0000259" key="4">
    <source>
        <dbReference type="Pfam" id="PF00557"/>
    </source>
</evidence>
<gene>
    <name evidence="7" type="ORF">M153_2900003928</name>
</gene>
<dbReference type="InterPro" id="IPR036005">
    <property type="entry name" value="Creatinase/aminopeptidase-like"/>
</dbReference>
<evidence type="ECO:0000259" key="6">
    <source>
        <dbReference type="Pfam" id="PF16188"/>
    </source>
</evidence>
<evidence type="ECO:0000259" key="5">
    <source>
        <dbReference type="Pfam" id="PF01321"/>
    </source>
</evidence>
<feature type="domain" description="Creatinase N-terminal" evidence="5">
    <location>
        <begin position="8"/>
        <end position="134"/>
    </location>
</feature>
<dbReference type="Pfam" id="PF16189">
    <property type="entry name" value="Creatinase_N_2"/>
    <property type="match status" value="1"/>
</dbReference>
<evidence type="ECO:0000256" key="1">
    <source>
        <dbReference type="ARBA" id="ARBA00022723"/>
    </source>
</evidence>
<dbReference type="Pfam" id="PF16188">
    <property type="entry name" value="Peptidase_M24_C"/>
    <property type="match status" value="1"/>
</dbReference>
<dbReference type="PANTHER" id="PTHR43763:SF6">
    <property type="entry name" value="XAA-PRO AMINOPEPTIDASE 1"/>
    <property type="match status" value="1"/>
</dbReference>
<dbReference type="GO" id="GO:0005737">
    <property type="term" value="C:cytoplasm"/>
    <property type="evidence" value="ECO:0007669"/>
    <property type="project" value="UniProtKB-ARBA"/>
</dbReference>
<dbReference type="VEuPathDB" id="MicrosporidiaDB:M153_2900003928"/>
<dbReference type="Pfam" id="PF01321">
    <property type="entry name" value="Creatinase_N"/>
    <property type="match status" value="1"/>
</dbReference>
<dbReference type="GO" id="GO:0004177">
    <property type="term" value="F:aminopeptidase activity"/>
    <property type="evidence" value="ECO:0007669"/>
    <property type="project" value="UniProtKB-KW"/>
</dbReference>
<reference evidence="7 8" key="1">
    <citation type="submission" date="2015-07" db="EMBL/GenBank/DDBJ databases">
        <title>The genome of Pseudoloma neurophilia, a relevant intracellular parasite of the zebrafish.</title>
        <authorList>
            <person name="Ndikumana S."/>
            <person name="Pelin A."/>
            <person name="Sanders J."/>
            <person name="Corradi N."/>
        </authorList>
    </citation>
    <scope>NUCLEOTIDE SEQUENCE [LARGE SCALE GENOMIC DNA]</scope>
    <source>
        <strain evidence="7 8">MK1</strain>
    </source>
</reference>
<organism evidence="7 8">
    <name type="scientific">Pseudoloma neurophilia</name>
    <dbReference type="NCBI Taxonomy" id="146866"/>
    <lineage>
        <taxon>Eukaryota</taxon>
        <taxon>Fungi</taxon>
        <taxon>Fungi incertae sedis</taxon>
        <taxon>Microsporidia</taxon>
        <taxon>Pseudoloma</taxon>
    </lineage>
</organism>
<feature type="domain" description="Peptidase M24 C-terminal" evidence="6">
    <location>
        <begin position="698"/>
        <end position="751"/>
    </location>
</feature>
<dbReference type="Pfam" id="PF00557">
    <property type="entry name" value="Peptidase_M24"/>
    <property type="match status" value="1"/>
</dbReference>
<proteinExistence type="predicted"/>
<dbReference type="SUPFAM" id="SSF55920">
    <property type="entry name" value="Creatinase/aminopeptidase"/>
    <property type="match status" value="1"/>
</dbReference>
<feature type="region of interest" description="Disordered" evidence="3">
    <location>
        <begin position="422"/>
        <end position="461"/>
    </location>
</feature>
<feature type="domain" description="Peptidase M24" evidence="4">
    <location>
        <begin position="519"/>
        <end position="688"/>
    </location>
</feature>
<dbReference type="InterPro" id="IPR000994">
    <property type="entry name" value="Pept_M24"/>
</dbReference>
<keyword evidence="8" id="KW-1185">Reference proteome</keyword>
<evidence type="ECO:0000256" key="2">
    <source>
        <dbReference type="ARBA" id="ARBA00022801"/>
    </source>
</evidence>
<keyword evidence="1" id="KW-0479">Metal-binding</keyword>
<evidence type="ECO:0000256" key="3">
    <source>
        <dbReference type="SAM" id="MobiDB-lite"/>
    </source>
</evidence>
<dbReference type="Gene3D" id="3.40.350.10">
    <property type="entry name" value="Creatinase/prolidase N-terminal domain"/>
    <property type="match status" value="2"/>
</dbReference>
<dbReference type="InterPro" id="IPR032416">
    <property type="entry name" value="Peptidase_M24_C"/>
</dbReference>
<dbReference type="Proteomes" id="UP000051530">
    <property type="component" value="Unassembled WGS sequence"/>
</dbReference>
<dbReference type="AlphaFoldDB" id="A0A0R0LYG6"/>
<comment type="caution">
    <text evidence="7">The sequence shown here is derived from an EMBL/GenBank/DDBJ whole genome shotgun (WGS) entry which is preliminary data.</text>
</comment>
<dbReference type="SUPFAM" id="SSF53092">
    <property type="entry name" value="Creatinase/prolidase N-terminal domain"/>
    <property type="match status" value="1"/>
</dbReference>
<evidence type="ECO:0000313" key="8">
    <source>
        <dbReference type="Proteomes" id="UP000051530"/>
    </source>
</evidence>